<gene>
    <name evidence="2" type="ORF">VM1G_10261</name>
</gene>
<evidence type="ECO:0000256" key="1">
    <source>
        <dbReference type="SAM" id="MobiDB-lite"/>
    </source>
</evidence>
<reference evidence="2" key="1">
    <citation type="submission" date="2014-12" db="EMBL/GenBank/DDBJ databases">
        <title>Genome Sequence of Valsa Canker Pathogens Uncovers a Specific Adaption of Colonization on Woody Bark.</title>
        <authorList>
            <person name="Yin Z."/>
            <person name="Liu H."/>
            <person name="Gao X."/>
            <person name="Li Z."/>
            <person name="Song N."/>
            <person name="Ke X."/>
            <person name="Dai Q."/>
            <person name="Wu Y."/>
            <person name="Sun Y."/>
            <person name="Xu J.-R."/>
            <person name="Kang Z.K."/>
            <person name="Wang L."/>
            <person name="Huang L."/>
        </authorList>
    </citation>
    <scope>NUCLEOTIDE SEQUENCE [LARGE SCALE GENOMIC DNA]</scope>
    <source>
        <strain evidence="2">03-8</strain>
    </source>
</reference>
<proteinExistence type="predicted"/>
<dbReference type="OrthoDB" id="3431997at2759"/>
<accession>A0A194VH18</accession>
<organism evidence="2 3">
    <name type="scientific">Cytospora mali</name>
    <name type="common">Apple Valsa canker fungus</name>
    <name type="synonym">Valsa mali</name>
    <dbReference type="NCBI Taxonomy" id="578113"/>
    <lineage>
        <taxon>Eukaryota</taxon>
        <taxon>Fungi</taxon>
        <taxon>Dikarya</taxon>
        <taxon>Ascomycota</taxon>
        <taxon>Pezizomycotina</taxon>
        <taxon>Sordariomycetes</taxon>
        <taxon>Sordariomycetidae</taxon>
        <taxon>Diaporthales</taxon>
        <taxon>Cytosporaceae</taxon>
        <taxon>Cytospora</taxon>
    </lineage>
</organism>
<protein>
    <submittedName>
        <fullName evidence="2">Uncharacterized protein</fullName>
    </submittedName>
</protein>
<sequence length="286" mass="32322">MDLEKTPKRDPPPYTPNEPEDSRITTFSTTATKRHPTNNVQPQSTIVSNHINEQQQDLPIPPPIPLNNLQTPLVSGRFPSTINLYYRPRTRHGRDYFLGTAQSSPLNEVTFHSIRLPSITLHPGFDKSRAIATFNHSTLLRSSRVHAPWLAGGHTDIRTTHVPRKWTFTARIGHADSGIIERFEWRRTSSHTVYYHLDARQGWKLVRMNRAARTHEGAERSRDGAPVVAALAFGYNGVSEYGYRVREDFKLLSFAFVGSGGTGELGEEWEALAVITALGIWHRNKP</sequence>
<keyword evidence="3" id="KW-1185">Reference proteome</keyword>
<dbReference type="AlphaFoldDB" id="A0A194VH18"/>
<name>A0A194VH18_CYTMA</name>
<dbReference type="EMBL" id="KN796113">
    <property type="protein sequence ID" value="KUI63421.1"/>
    <property type="molecule type" value="Genomic_DNA"/>
</dbReference>
<dbReference type="Proteomes" id="UP000078559">
    <property type="component" value="Unassembled WGS sequence"/>
</dbReference>
<evidence type="ECO:0000313" key="2">
    <source>
        <dbReference type="EMBL" id="KUI63421.1"/>
    </source>
</evidence>
<feature type="compositionally biased region" description="Basic and acidic residues" evidence="1">
    <location>
        <begin position="1"/>
        <end position="11"/>
    </location>
</feature>
<evidence type="ECO:0000313" key="3">
    <source>
        <dbReference type="Proteomes" id="UP000078559"/>
    </source>
</evidence>
<feature type="region of interest" description="Disordered" evidence="1">
    <location>
        <begin position="1"/>
        <end position="24"/>
    </location>
</feature>